<proteinExistence type="inferred from homology"/>
<evidence type="ECO:0000313" key="14">
    <source>
        <dbReference type="WBParaSite" id="DME_0000825001-mRNA-1"/>
    </source>
</evidence>
<evidence type="ECO:0000256" key="3">
    <source>
        <dbReference type="ARBA" id="ARBA00022454"/>
    </source>
</evidence>
<evidence type="ECO:0000256" key="2">
    <source>
        <dbReference type="ARBA" id="ARBA00005498"/>
    </source>
</evidence>
<evidence type="ECO:0000256" key="7">
    <source>
        <dbReference type="ARBA" id="ARBA00023306"/>
    </source>
</evidence>
<dbReference type="STRING" id="318479.A0A0N4UKI1"/>
<dbReference type="WBParaSite" id="DME_0000825001-mRNA-1">
    <property type="protein sequence ID" value="DME_0000825001-mRNA-1"/>
    <property type="gene ID" value="DME_0000825001"/>
</dbReference>
<evidence type="ECO:0000313" key="11">
    <source>
        <dbReference type="EMBL" id="VDN60338.1"/>
    </source>
</evidence>
<keyword evidence="6 9" id="KW-0175">Coiled coil</keyword>
<reference evidence="11 13" key="2">
    <citation type="submission" date="2018-11" db="EMBL/GenBank/DDBJ databases">
        <authorList>
            <consortium name="Pathogen Informatics"/>
        </authorList>
    </citation>
    <scope>NUCLEOTIDE SEQUENCE [LARGE SCALE GENOMIC DNA]</scope>
</reference>
<evidence type="ECO:0000313" key="12">
    <source>
        <dbReference type="Proteomes" id="UP000038040"/>
    </source>
</evidence>
<evidence type="ECO:0000256" key="9">
    <source>
        <dbReference type="SAM" id="Coils"/>
    </source>
</evidence>
<keyword evidence="7" id="KW-0131">Cell cycle</keyword>
<keyword evidence="3" id="KW-0158">Chromosome</keyword>
<evidence type="ECO:0000256" key="6">
    <source>
        <dbReference type="ARBA" id="ARBA00023054"/>
    </source>
</evidence>
<dbReference type="InterPro" id="IPR005549">
    <property type="entry name" value="Kinetochore_Nuf2_N"/>
</dbReference>
<evidence type="ECO:0000256" key="5">
    <source>
        <dbReference type="ARBA" id="ARBA00022776"/>
    </source>
</evidence>
<dbReference type="Proteomes" id="UP000038040">
    <property type="component" value="Unplaced"/>
</dbReference>
<evidence type="ECO:0000256" key="1">
    <source>
        <dbReference type="ARBA" id="ARBA00004584"/>
    </source>
</evidence>
<dbReference type="GO" id="GO:0051301">
    <property type="term" value="P:cell division"/>
    <property type="evidence" value="ECO:0007669"/>
    <property type="project" value="UniProtKB-KW"/>
</dbReference>
<keyword evidence="4" id="KW-0132">Cell division</keyword>
<dbReference type="EMBL" id="UYYG01001211">
    <property type="protein sequence ID" value="VDN60338.1"/>
    <property type="molecule type" value="Genomic_DNA"/>
</dbReference>
<evidence type="ECO:0000259" key="10">
    <source>
        <dbReference type="Pfam" id="PF03800"/>
    </source>
</evidence>
<comment type="similarity">
    <text evidence="2">Belongs to the NUF2 family.</text>
</comment>
<dbReference type="Proteomes" id="UP000274756">
    <property type="component" value="Unassembled WGS sequence"/>
</dbReference>
<dbReference type="InterPro" id="IPR038275">
    <property type="entry name" value="Nuf2_N_sf"/>
</dbReference>
<evidence type="ECO:0000313" key="13">
    <source>
        <dbReference type="Proteomes" id="UP000274756"/>
    </source>
</evidence>
<keyword evidence="8" id="KW-0137">Centromere</keyword>
<name>A0A0N4UKI1_DRAME</name>
<protein>
    <submittedName>
        <fullName evidence="14">Nuf2 domain-containing protein</fullName>
    </submittedName>
</protein>
<dbReference type="Gene3D" id="1.10.418.60">
    <property type="entry name" value="Ncd80 complex, Nuf2 subunit"/>
    <property type="match status" value="1"/>
</dbReference>
<feature type="coiled-coil region" evidence="9">
    <location>
        <begin position="244"/>
        <end position="303"/>
    </location>
</feature>
<feature type="domain" description="Kinetochore protein Nuf2 N-terminal" evidence="10">
    <location>
        <begin position="23"/>
        <end position="156"/>
    </location>
</feature>
<gene>
    <name evidence="11" type="ORF">DME_LOCUS10311</name>
</gene>
<dbReference type="OrthoDB" id="5862693at2759"/>
<dbReference type="AlphaFoldDB" id="A0A0N4UKI1"/>
<dbReference type="GO" id="GO:0031262">
    <property type="term" value="C:Ndc80 complex"/>
    <property type="evidence" value="ECO:0007669"/>
    <property type="project" value="InterPro"/>
</dbReference>
<dbReference type="Pfam" id="PF03800">
    <property type="entry name" value="Nuf2"/>
    <property type="match status" value="1"/>
</dbReference>
<comment type="subcellular location">
    <subcellularLocation>
        <location evidence="1">Chromosome</location>
        <location evidence="1">Centromere</location>
    </subcellularLocation>
</comment>
<evidence type="ECO:0000256" key="8">
    <source>
        <dbReference type="ARBA" id="ARBA00023328"/>
    </source>
</evidence>
<feature type="coiled-coil region" evidence="9">
    <location>
        <begin position="175"/>
        <end position="202"/>
    </location>
</feature>
<reference evidence="14" key="1">
    <citation type="submission" date="2017-02" db="UniProtKB">
        <authorList>
            <consortium name="WormBaseParasite"/>
        </authorList>
    </citation>
    <scope>IDENTIFICATION</scope>
</reference>
<sequence>MAFWDRRSSVASINCGDRLKSSTSPLFDVAFIVDSLNSFIPSLALTVSDITLPVSDKICQIYASVSQFIFGVPENIFTIPPFNAAPDSDPEMFSKTIPKLVIYKVLSSLIGDCTAGLGNFSLNDLLGPTERSVRHILTLLIDYIIFLQEMNKQVDAVFGLVDAKKNELTVRERQIILLENEVAQVDTNLKNQKELQDQVREEKQINSKNFEEICSANELLKQQCKTNTTLITESAMMIASFFLLNEMQKEYDSLNLQNEILITNIVSSPDRLKIEVSTLEKQLAKHEEERESKENEYAKLMDKHKVLLLNEQLICKLINRLKGLSSSESDMCNKSEKLNKYNKKDAEDKIELKSLAMLMKEEESKTWEALKSFDWKHKEYSGQLRHYRELLSTTEEQINAQREWYQNIDIENMKYQRDLAKIKDERATFYRSAENESLKLVVRLNAADQKVREEANQCFEELKRLRDIIAMIKEAFDIADEQSN</sequence>
<evidence type="ECO:0000256" key="4">
    <source>
        <dbReference type="ARBA" id="ARBA00022618"/>
    </source>
</evidence>
<organism evidence="12 14">
    <name type="scientific">Dracunculus medinensis</name>
    <name type="common">Guinea worm</name>
    <dbReference type="NCBI Taxonomy" id="318479"/>
    <lineage>
        <taxon>Eukaryota</taxon>
        <taxon>Metazoa</taxon>
        <taxon>Ecdysozoa</taxon>
        <taxon>Nematoda</taxon>
        <taxon>Chromadorea</taxon>
        <taxon>Rhabditida</taxon>
        <taxon>Spirurina</taxon>
        <taxon>Dracunculoidea</taxon>
        <taxon>Dracunculidae</taxon>
        <taxon>Dracunculus</taxon>
    </lineage>
</organism>
<accession>A0A0N4UKI1</accession>
<keyword evidence="13" id="KW-1185">Reference proteome</keyword>
<keyword evidence="5" id="KW-0498">Mitosis</keyword>